<dbReference type="InParanoid" id="A0A1W0VWZ2"/>
<name>A0A1W0VWZ2_SORBI</name>
<reference evidence="3" key="2">
    <citation type="journal article" date="2018" name="Plant J.">
        <title>The Sorghum bicolor reference genome: improved assembly, gene annotations, a transcriptome atlas, and signatures of genome organization.</title>
        <authorList>
            <person name="McCormick R.F."/>
            <person name="Truong S.K."/>
            <person name="Sreedasyam A."/>
            <person name="Jenkins J."/>
            <person name="Shu S."/>
            <person name="Sims D."/>
            <person name="Kennedy M."/>
            <person name="Amirebrahimi M."/>
            <person name="Weers B.D."/>
            <person name="McKinley B."/>
            <person name="Mattison A."/>
            <person name="Morishige D.T."/>
            <person name="Grimwood J."/>
            <person name="Schmutz J."/>
            <person name="Mullet J.E."/>
        </authorList>
    </citation>
    <scope>NUCLEOTIDE SEQUENCE [LARGE SCALE GENOMIC DNA]</scope>
    <source>
        <strain evidence="3">cv. BTx623</strain>
    </source>
</reference>
<evidence type="ECO:0000313" key="2">
    <source>
        <dbReference type="EMBL" id="OQU86649.1"/>
    </source>
</evidence>
<protein>
    <submittedName>
        <fullName evidence="2">Uncharacterized protein</fullName>
    </submittedName>
</protein>
<evidence type="ECO:0000256" key="1">
    <source>
        <dbReference type="SAM" id="MobiDB-lite"/>
    </source>
</evidence>
<organism evidence="2 3">
    <name type="scientific">Sorghum bicolor</name>
    <name type="common">Sorghum</name>
    <name type="synonym">Sorghum vulgare</name>
    <dbReference type="NCBI Taxonomy" id="4558"/>
    <lineage>
        <taxon>Eukaryota</taxon>
        <taxon>Viridiplantae</taxon>
        <taxon>Streptophyta</taxon>
        <taxon>Embryophyta</taxon>
        <taxon>Tracheophyta</taxon>
        <taxon>Spermatophyta</taxon>
        <taxon>Magnoliopsida</taxon>
        <taxon>Liliopsida</taxon>
        <taxon>Poales</taxon>
        <taxon>Poaceae</taxon>
        <taxon>PACMAD clade</taxon>
        <taxon>Panicoideae</taxon>
        <taxon>Andropogonodae</taxon>
        <taxon>Andropogoneae</taxon>
        <taxon>Sorghinae</taxon>
        <taxon>Sorghum</taxon>
    </lineage>
</organism>
<accession>A0A1W0VWZ2</accession>
<dbReference type="EMBL" id="CM000762">
    <property type="protein sequence ID" value="OQU86649.1"/>
    <property type="molecule type" value="Genomic_DNA"/>
</dbReference>
<dbReference type="Proteomes" id="UP000000768">
    <property type="component" value="Chromosome 3"/>
</dbReference>
<reference evidence="2 3" key="1">
    <citation type="journal article" date="2009" name="Nature">
        <title>The Sorghum bicolor genome and the diversification of grasses.</title>
        <authorList>
            <person name="Paterson A.H."/>
            <person name="Bowers J.E."/>
            <person name="Bruggmann R."/>
            <person name="Dubchak I."/>
            <person name="Grimwood J."/>
            <person name="Gundlach H."/>
            <person name="Haberer G."/>
            <person name="Hellsten U."/>
            <person name="Mitros T."/>
            <person name="Poliakov A."/>
            <person name="Schmutz J."/>
            <person name="Spannagl M."/>
            <person name="Tang H."/>
            <person name="Wang X."/>
            <person name="Wicker T."/>
            <person name="Bharti A.K."/>
            <person name="Chapman J."/>
            <person name="Feltus F.A."/>
            <person name="Gowik U."/>
            <person name="Grigoriev I.V."/>
            <person name="Lyons E."/>
            <person name="Maher C.A."/>
            <person name="Martis M."/>
            <person name="Narechania A."/>
            <person name="Otillar R.P."/>
            <person name="Penning B.W."/>
            <person name="Salamov A.A."/>
            <person name="Wang Y."/>
            <person name="Zhang L."/>
            <person name="Carpita N.C."/>
            <person name="Freeling M."/>
            <person name="Gingle A.R."/>
            <person name="Hash C.T."/>
            <person name="Keller B."/>
            <person name="Klein P."/>
            <person name="Kresovich S."/>
            <person name="McCann M.C."/>
            <person name="Ming R."/>
            <person name="Peterson D.G."/>
            <person name="Mehboob-ur-Rahman"/>
            <person name="Ware D."/>
            <person name="Westhoff P."/>
            <person name="Mayer K.F."/>
            <person name="Messing J."/>
            <person name="Rokhsar D.S."/>
        </authorList>
    </citation>
    <scope>NUCLEOTIDE SEQUENCE [LARGE SCALE GENOMIC DNA]</scope>
    <source>
        <strain evidence="3">cv. BTx623</strain>
    </source>
</reference>
<dbReference type="Gramene" id="OQU86649">
    <property type="protein sequence ID" value="OQU86649"/>
    <property type="gene ID" value="SORBI_3003G120050"/>
</dbReference>
<dbReference type="AlphaFoldDB" id="A0A1W0VWZ2"/>
<sequence length="228" mass="25216">MNPQHNLAVDALVGSAIAAAPKPKSVSVANEVTVIVGLPSPMHAASTYPLGLVLLHPVHQLLEVLVVVRGPRHGEAAAREGHHLNRQRHVVAVRQLDPPQGRARLSIVQARQRHAGGGFPDHELRALVAAVDLGEAGARVGRDAAGEQEVVVQQGRQASLARRWPRRRRRTWPWPEAWGRGRTWRPGWFAGGDRDWRRRRHAARWRCRRPSRDGGSRLGHASPCSHGR</sequence>
<gene>
    <name evidence="2" type="ORF">SORBI_3003G120050</name>
</gene>
<evidence type="ECO:0000313" key="3">
    <source>
        <dbReference type="Proteomes" id="UP000000768"/>
    </source>
</evidence>
<feature type="region of interest" description="Disordered" evidence="1">
    <location>
        <begin position="207"/>
        <end position="228"/>
    </location>
</feature>
<proteinExistence type="predicted"/>
<keyword evidence="3" id="KW-1185">Reference proteome</keyword>